<dbReference type="PROSITE" id="PS50113">
    <property type="entry name" value="PAC"/>
    <property type="match status" value="1"/>
</dbReference>
<gene>
    <name evidence="3" type="ORF">BXT84_15725</name>
</gene>
<dbReference type="NCBIfam" id="TIGR00229">
    <property type="entry name" value="sensory_box"/>
    <property type="match status" value="1"/>
</dbReference>
<dbReference type="PROSITE" id="PS50112">
    <property type="entry name" value="PAS"/>
    <property type="match status" value="1"/>
</dbReference>
<reference evidence="3 4" key="1">
    <citation type="journal article" date="2019" name="Sci. Rep.">
        <title>Sulfobacillus thermotolerans: new insights into resistance and metabolic capacities of acidophilic chemolithotrophs.</title>
        <authorList>
            <person name="Panyushkina A.E."/>
            <person name="Babenko V.V."/>
            <person name="Nikitina A.S."/>
            <person name="Selezneva O.V."/>
            <person name="Tsaplina I.A."/>
            <person name="Letarova M.A."/>
            <person name="Kostryukova E.S."/>
            <person name="Letarov A.V."/>
        </authorList>
    </citation>
    <scope>NUCLEOTIDE SEQUENCE [LARGE SCALE GENOMIC DNA]</scope>
    <source>
        <strain evidence="3 4">Kr1</strain>
    </source>
</reference>
<evidence type="ECO:0000259" key="1">
    <source>
        <dbReference type="PROSITE" id="PS50112"/>
    </source>
</evidence>
<dbReference type="CDD" id="cd00130">
    <property type="entry name" value="PAS"/>
    <property type="match status" value="1"/>
</dbReference>
<proteinExistence type="predicted"/>
<feature type="domain" description="PAC" evidence="2">
    <location>
        <begin position="83"/>
        <end position="135"/>
    </location>
</feature>
<dbReference type="InterPro" id="IPR035965">
    <property type="entry name" value="PAS-like_dom_sf"/>
</dbReference>
<dbReference type="SMART" id="SM00091">
    <property type="entry name" value="PAS"/>
    <property type="match status" value="1"/>
</dbReference>
<dbReference type="EMBL" id="CP019454">
    <property type="protein sequence ID" value="AUW95228.1"/>
    <property type="molecule type" value="Genomic_DNA"/>
</dbReference>
<feature type="domain" description="PAS" evidence="1">
    <location>
        <begin position="12"/>
        <end position="58"/>
    </location>
</feature>
<evidence type="ECO:0000313" key="4">
    <source>
        <dbReference type="Proteomes" id="UP000325292"/>
    </source>
</evidence>
<dbReference type="Gene3D" id="3.30.450.20">
    <property type="entry name" value="PAS domain"/>
    <property type="match status" value="1"/>
</dbReference>
<dbReference type="Pfam" id="PF00989">
    <property type="entry name" value="PAS"/>
    <property type="match status" value="1"/>
</dbReference>
<sequence length="149" mass="16557">MEFDFAQFCVGLVTAMADAVIFTDGQGTIRVWNGGAQHIFGFSAEEAVGASLDLIIPEKLRARHWAGFDHMVQTGERRYPDGAVLAVPAMRKDGVRISVEFTVVPFYNEDHVLTGIAAVLRDVTRQFQELQALRRRVAQGQGDCRHHNS</sequence>
<evidence type="ECO:0000259" key="2">
    <source>
        <dbReference type="PROSITE" id="PS50113"/>
    </source>
</evidence>
<dbReference type="InterPro" id="IPR013767">
    <property type="entry name" value="PAS_fold"/>
</dbReference>
<keyword evidence="4" id="KW-1185">Reference proteome</keyword>
<dbReference type="InterPro" id="IPR000700">
    <property type="entry name" value="PAS-assoc_C"/>
</dbReference>
<dbReference type="Proteomes" id="UP000325292">
    <property type="component" value="Chromosome"/>
</dbReference>
<dbReference type="InterPro" id="IPR000014">
    <property type="entry name" value="PAS"/>
</dbReference>
<dbReference type="SUPFAM" id="SSF55785">
    <property type="entry name" value="PYP-like sensor domain (PAS domain)"/>
    <property type="match status" value="1"/>
</dbReference>
<accession>A0ABN5H730</accession>
<name>A0ABN5H730_9FIRM</name>
<evidence type="ECO:0000313" key="3">
    <source>
        <dbReference type="EMBL" id="AUW95228.1"/>
    </source>
</evidence>
<organism evidence="3 4">
    <name type="scientific">Sulfobacillus thermotolerans</name>
    <dbReference type="NCBI Taxonomy" id="338644"/>
    <lineage>
        <taxon>Bacteria</taxon>
        <taxon>Bacillati</taxon>
        <taxon>Bacillota</taxon>
        <taxon>Clostridia</taxon>
        <taxon>Eubacteriales</taxon>
        <taxon>Clostridiales Family XVII. Incertae Sedis</taxon>
        <taxon>Sulfobacillus</taxon>
    </lineage>
</organism>
<protein>
    <submittedName>
        <fullName evidence="3">PAS sensor domain-containing protein</fullName>
    </submittedName>
</protein>